<accession>A0ABR4BYI5</accession>
<comment type="caution">
    <text evidence="1">The sequence shown here is derived from an EMBL/GenBank/DDBJ whole genome shotgun (WGS) entry which is preliminary data.</text>
</comment>
<organism evidence="1 2">
    <name type="scientific">Oculimacula yallundae</name>
    <dbReference type="NCBI Taxonomy" id="86028"/>
    <lineage>
        <taxon>Eukaryota</taxon>
        <taxon>Fungi</taxon>
        <taxon>Dikarya</taxon>
        <taxon>Ascomycota</taxon>
        <taxon>Pezizomycotina</taxon>
        <taxon>Leotiomycetes</taxon>
        <taxon>Helotiales</taxon>
        <taxon>Ploettnerulaceae</taxon>
        <taxon>Oculimacula</taxon>
    </lineage>
</organism>
<protein>
    <submittedName>
        <fullName evidence="1">Uncharacterized protein</fullName>
    </submittedName>
</protein>
<dbReference type="Proteomes" id="UP001595075">
    <property type="component" value="Unassembled WGS sequence"/>
</dbReference>
<evidence type="ECO:0000313" key="2">
    <source>
        <dbReference type="Proteomes" id="UP001595075"/>
    </source>
</evidence>
<proteinExistence type="predicted"/>
<dbReference type="EMBL" id="JAZHXI010000016">
    <property type="protein sequence ID" value="KAL2062730.1"/>
    <property type="molecule type" value="Genomic_DNA"/>
</dbReference>
<gene>
    <name evidence="1" type="ORF">VTL71DRAFT_5802</name>
</gene>
<keyword evidence="2" id="KW-1185">Reference proteome</keyword>
<sequence>MSARFYIGRRQECDLPRSRMVVFDSQNQIRQSPGWAGFYEKSRDEGLQLANPDAARYETSVSGNAVSIFCGPQGPQANEGMDLLAAQGDGATKLIGSQSDAEDTKNAPVVKQAPPCERRQKLSIPDYDIFYLICQFSNVADMTSLGLTCYDYYQLLKLFHPLPIPLVSTKPLGDSDLVRPWLNRLPLYKTMKEFLGPKYFMSEYEGNTMFLNSDVYDKAGYDTLRAHQRRRDYNGMMYNKKLNESQDLGKRHLIHILPSPHNKGDAWYAEALDAILASYSLCKDHDEWKSHWWPTEIWNMYWQEPWGRTESDTLAMVKLWEEKNLGVVDMVRSEQLEHVKGLRLQEKFQPPKSIAELMATLHLTFPVGWNGPSTASPLWELTPSQRGELGYREHWNMWLSDTNFDFVGGADTGVLLSKESRPPVGPS</sequence>
<name>A0ABR4BYI5_9HELO</name>
<reference evidence="1 2" key="1">
    <citation type="journal article" date="2024" name="Commun. Biol.">
        <title>Comparative genomic analysis of thermophilic fungi reveals convergent evolutionary adaptations and gene losses.</title>
        <authorList>
            <person name="Steindorff A.S."/>
            <person name="Aguilar-Pontes M.V."/>
            <person name="Robinson A.J."/>
            <person name="Andreopoulos B."/>
            <person name="LaButti K."/>
            <person name="Kuo A."/>
            <person name="Mondo S."/>
            <person name="Riley R."/>
            <person name="Otillar R."/>
            <person name="Haridas S."/>
            <person name="Lipzen A."/>
            <person name="Grimwood J."/>
            <person name="Schmutz J."/>
            <person name="Clum A."/>
            <person name="Reid I.D."/>
            <person name="Moisan M.C."/>
            <person name="Butler G."/>
            <person name="Nguyen T.T.M."/>
            <person name="Dewar K."/>
            <person name="Conant G."/>
            <person name="Drula E."/>
            <person name="Henrissat B."/>
            <person name="Hansel C."/>
            <person name="Singer S."/>
            <person name="Hutchinson M.I."/>
            <person name="de Vries R.P."/>
            <person name="Natvig D.O."/>
            <person name="Powell A.J."/>
            <person name="Tsang A."/>
            <person name="Grigoriev I.V."/>
        </authorList>
    </citation>
    <scope>NUCLEOTIDE SEQUENCE [LARGE SCALE GENOMIC DNA]</scope>
    <source>
        <strain evidence="1 2">CBS 494.80</strain>
    </source>
</reference>
<evidence type="ECO:0000313" key="1">
    <source>
        <dbReference type="EMBL" id="KAL2062730.1"/>
    </source>
</evidence>